<keyword evidence="2" id="KW-1185">Reference proteome</keyword>
<name>A0ACC3AJG7_9EURO</name>
<gene>
    <name evidence="1" type="ORF">H2198_000639</name>
</gene>
<evidence type="ECO:0000313" key="1">
    <source>
        <dbReference type="EMBL" id="KAJ9663879.1"/>
    </source>
</evidence>
<sequence>MAQYKSLEPTVSPLGSGTVTVSLIAKTRNLQTSTRKIELTIVSRTCSAINASEFATFFKNELAATEGLMLVIIEGWSDFIPTMLAPSFDALPEFLVAALFPTFEGASKRAAIAPNFGGGGQELTFALDNVCLTEESFNEVNEDVRKPHRIPIAAWIKPQGGISFESDRPLAVVMGHSGNNLLAELSKHYAEHDCKRFTRMVDCAYWLFADIFHLFTRWDAVLKASQATLAEAEHNSIGRKLPVIQRTRYLHQFMARLIRLTEDLRIQSTAVNVLHQALLKPHFISIEPLMQRLESNKTILEHYSASCQVMKEQTQNLMNLEFNTETVLQTQAVARLSALAFIFIPLSYISSIWGFTALELDPLYYPAAALPLLALTITCALFSRKLISLWETRGSIPKQSSTLMPTPAMSYINPLAHLSQIEVKDGVRRYSFNVPTLSTLQSSSSAYDYQHYNRPSSPPSSGLHPSSVSYTYPNTNIPYTWFPGGYTSNNAQHYSASNRYNRPPSPQPNYNMSNYQFTPEPSYQTPPFAMQHYVVTSTSKNPQN</sequence>
<accession>A0ACC3AJG7</accession>
<proteinExistence type="predicted"/>
<protein>
    <submittedName>
        <fullName evidence="1">Uncharacterized protein</fullName>
    </submittedName>
</protein>
<evidence type="ECO:0000313" key="2">
    <source>
        <dbReference type="Proteomes" id="UP001172386"/>
    </source>
</evidence>
<organism evidence="1 2">
    <name type="scientific">Neophaeococcomyces mojaviensis</name>
    <dbReference type="NCBI Taxonomy" id="3383035"/>
    <lineage>
        <taxon>Eukaryota</taxon>
        <taxon>Fungi</taxon>
        <taxon>Dikarya</taxon>
        <taxon>Ascomycota</taxon>
        <taxon>Pezizomycotina</taxon>
        <taxon>Eurotiomycetes</taxon>
        <taxon>Chaetothyriomycetidae</taxon>
        <taxon>Chaetothyriales</taxon>
        <taxon>Chaetothyriales incertae sedis</taxon>
        <taxon>Neophaeococcomyces</taxon>
    </lineage>
</organism>
<comment type="caution">
    <text evidence="1">The sequence shown here is derived from an EMBL/GenBank/DDBJ whole genome shotgun (WGS) entry which is preliminary data.</text>
</comment>
<dbReference type="EMBL" id="JAPDRQ010000006">
    <property type="protein sequence ID" value="KAJ9663879.1"/>
    <property type="molecule type" value="Genomic_DNA"/>
</dbReference>
<reference evidence="1" key="1">
    <citation type="submission" date="2022-10" db="EMBL/GenBank/DDBJ databases">
        <title>Culturing micro-colonial fungi from biological soil crusts in the Mojave desert and describing Neophaeococcomyces mojavensis, and introducing the new genera and species Taxawa tesnikishii.</title>
        <authorList>
            <person name="Kurbessoian T."/>
            <person name="Stajich J.E."/>
        </authorList>
    </citation>
    <scope>NUCLEOTIDE SEQUENCE</scope>
    <source>
        <strain evidence="1">JES_112</strain>
    </source>
</reference>
<dbReference type="Proteomes" id="UP001172386">
    <property type="component" value="Unassembled WGS sequence"/>
</dbReference>